<evidence type="ECO:0000313" key="1">
    <source>
        <dbReference type="EMBL" id="VAW42419.1"/>
    </source>
</evidence>
<gene>
    <name evidence="1" type="ORF">MNBD_GAMMA01-1727</name>
</gene>
<protein>
    <submittedName>
        <fullName evidence="1">Uncharacterized protein</fullName>
    </submittedName>
</protein>
<reference evidence="1" key="1">
    <citation type="submission" date="2018-06" db="EMBL/GenBank/DDBJ databases">
        <authorList>
            <person name="Zhirakovskaya E."/>
        </authorList>
    </citation>
    <scope>NUCLEOTIDE SEQUENCE</scope>
</reference>
<name>A0A3B0VZK0_9ZZZZ</name>
<dbReference type="EMBL" id="UOEW01000361">
    <property type="protein sequence ID" value="VAW42419.1"/>
    <property type="molecule type" value="Genomic_DNA"/>
</dbReference>
<proteinExistence type="predicted"/>
<sequence length="271" mass="29365">MVVFIMKNKITLALILLSGLVFADDIFINEFEQNIAIRVSQSDIVDPHLYVRLLGIFCTDITAEVNTQIQSSIDTDSDADGFLDNNIITQFSSDQPAYITSRNLTVDFIDGNCPDPLHSSACETTQVQQADIGTDFNLADTCLQPFAGTASSYSPAPNITTGPCYLTSPITTTFNLAGIDVAFQGYQQAARYPGSLNLDNGLRMGFISEVDAENVVFSADTPIVGGQTLASLLPGGAGNCSSNDDRDLFTDNVTTGWWFYFNTTSELIELQ</sequence>
<dbReference type="AlphaFoldDB" id="A0A3B0VZK0"/>
<organism evidence="1">
    <name type="scientific">hydrothermal vent metagenome</name>
    <dbReference type="NCBI Taxonomy" id="652676"/>
    <lineage>
        <taxon>unclassified sequences</taxon>
        <taxon>metagenomes</taxon>
        <taxon>ecological metagenomes</taxon>
    </lineage>
</organism>
<accession>A0A3B0VZK0</accession>